<name>A0A9X1X793_9SPHI</name>
<evidence type="ECO:0000313" key="2">
    <source>
        <dbReference type="Proteomes" id="UP001139450"/>
    </source>
</evidence>
<dbReference type="InterPro" id="IPR029033">
    <property type="entry name" value="His_PPase_superfam"/>
</dbReference>
<dbReference type="CDD" id="cd07067">
    <property type="entry name" value="HP_PGM_like"/>
    <property type="match status" value="1"/>
</dbReference>
<dbReference type="AlphaFoldDB" id="A0A9X1X793"/>
<dbReference type="RefSeq" id="WP_245129793.1">
    <property type="nucleotide sequence ID" value="NZ_JALJEJ010000004.1"/>
</dbReference>
<reference evidence="1" key="1">
    <citation type="submission" date="2022-04" db="EMBL/GenBank/DDBJ databases">
        <title>Mucilaginibacter sp. RS28 isolated from freshwater.</title>
        <authorList>
            <person name="Ko S.-R."/>
        </authorList>
    </citation>
    <scope>NUCLEOTIDE SEQUENCE</scope>
    <source>
        <strain evidence="1">RS28</strain>
    </source>
</reference>
<evidence type="ECO:0000313" key="1">
    <source>
        <dbReference type="EMBL" id="MCJ8209959.1"/>
    </source>
</evidence>
<dbReference type="Gene3D" id="3.40.50.1240">
    <property type="entry name" value="Phosphoglycerate mutase-like"/>
    <property type="match status" value="1"/>
</dbReference>
<organism evidence="1 2">
    <name type="scientific">Mucilaginibacter straminoryzae</name>
    <dbReference type="NCBI Taxonomy" id="2932774"/>
    <lineage>
        <taxon>Bacteria</taxon>
        <taxon>Pseudomonadati</taxon>
        <taxon>Bacteroidota</taxon>
        <taxon>Sphingobacteriia</taxon>
        <taxon>Sphingobacteriales</taxon>
        <taxon>Sphingobacteriaceae</taxon>
        <taxon>Mucilaginibacter</taxon>
    </lineage>
</organism>
<dbReference type="PANTHER" id="PTHR47623">
    <property type="entry name" value="OS09G0287300 PROTEIN"/>
    <property type="match status" value="1"/>
</dbReference>
<proteinExistence type="predicted"/>
<dbReference type="InterPro" id="IPR013078">
    <property type="entry name" value="His_Pase_superF_clade-1"/>
</dbReference>
<dbReference type="Proteomes" id="UP001139450">
    <property type="component" value="Unassembled WGS sequence"/>
</dbReference>
<dbReference type="Pfam" id="PF00300">
    <property type="entry name" value="His_Phos_1"/>
    <property type="match status" value="1"/>
</dbReference>
<dbReference type="EMBL" id="JALJEJ010000004">
    <property type="protein sequence ID" value="MCJ8209959.1"/>
    <property type="molecule type" value="Genomic_DNA"/>
</dbReference>
<dbReference type="PANTHER" id="PTHR47623:SF1">
    <property type="entry name" value="OS09G0287300 PROTEIN"/>
    <property type="match status" value="1"/>
</dbReference>
<dbReference type="SUPFAM" id="SSF53254">
    <property type="entry name" value="Phosphoglycerate mutase-like"/>
    <property type="match status" value="1"/>
</dbReference>
<gene>
    <name evidence="1" type="ORF">MUY27_09585</name>
</gene>
<protein>
    <submittedName>
        <fullName evidence="1">Histidine phosphatase family protein</fullName>
    </submittedName>
</protein>
<comment type="caution">
    <text evidence="1">The sequence shown here is derived from an EMBL/GenBank/DDBJ whole genome shotgun (WGS) entry which is preliminary data.</text>
</comment>
<accession>A0A9X1X793</accession>
<sequence length="158" mass="17382">MKQLLLIRHAEAAHPTGTSDFDRPLTARGRQCAQELAEKLKAARMCPELLIMSPATRTESTAQIVISGTGIAKAEKIEAIYEASTKTILGLINSLPDQHQFIALVGHNPAFTDIAVYLTGKYVSLSPAAAILILFEEDRWEEITKESGVRAWFYEPAD</sequence>
<keyword evidence="2" id="KW-1185">Reference proteome</keyword>